<feature type="signal peptide" evidence="1">
    <location>
        <begin position="1"/>
        <end position="21"/>
    </location>
</feature>
<dbReference type="InterPro" id="IPR029033">
    <property type="entry name" value="His_PPase_superfam"/>
</dbReference>
<evidence type="ECO:0000313" key="3">
    <source>
        <dbReference type="Proteomes" id="UP001598130"/>
    </source>
</evidence>
<evidence type="ECO:0000313" key="2">
    <source>
        <dbReference type="EMBL" id="MFD3263387.1"/>
    </source>
</evidence>
<evidence type="ECO:0000256" key="1">
    <source>
        <dbReference type="SAM" id="SignalP"/>
    </source>
</evidence>
<dbReference type="Gene3D" id="3.40.50.1240">
    <property type="entry name" value="Phosphoglycerate mutase-like"/>
    <property type="match status" value="1"/>
</dbReference>
<organism evidence="2 3">
    <name type="scientific">Phenylobacterium ferrooxidans</name>
    <dbReference type="NCBI Taxonomy" id="2982689"/>
    <lineage>
        <taxon>Bacteria</taxon>
        <taxon>Pseudomonadati</taxon>
        <taxon>Pseudomonadota</taxon>
        <taxon>Alphaproteobacteria</taxon>
        <taxon>Caulobacterales</taxon>
        <taxon>Caulobacteraceae</taxon>
        <taxon>Phenylobacterium</taxon>
    </lineage>
</organism>
<dbReference type="RefSeq" id="WP_377368264.1">
    <property type="nucleotide sequence ID" value="NZ_JAOTJD010000007.1"/>
</dbReference>
<comment type="caution">
    <text evidence="2">The sequence shown here is derived from an EMBL/GenBank/DDBJ whole genome shotgun (WGS) entry which is preliminary data.</text>
</comment>
<proteinExistence type="predicted"/>
<keyword evidence="3" id="KW-1185">Reference proteome</keyword>
<accession>A0ABW6CJZ4</accession>
<dbReference type="SMART" id="SM00855">
    <property type="entry name" value="PGAM"/>
    <property type="match status" value="1"/>
</dbReference>
<sequence>MIQRLLSAALAAALVALPAQAQTVVIVRHAEKVAPTGDVDLSPAGKARALALAKALSGARVRMVLATPLRRTGQTAAPTADAAGWTVAAIGFEGGDAAHAQRLADEARKAGPGDTVLIVGHSNTVAQIARALGDPAPVAPTDCEYDKMTVLELGGPATRAIHTRYGAPTEACSA</sequence>
<feature type="chain" id="PRO_5046559194" evidence="1">
    <location>
        <begin position="22"/>
        <end position="174"/>
    </location>
</feature>
<dbReference type="Pfam" id="PF00300">
    <property type="entry name" value="His_Phos_1"/>
    <property type="match status" value="1"/>
</dbReference>
<dbReference type="Proteomes" id="UP001598130">
    <property type="component" value="Unassembled WGS sequence"/>
</dbReference>
<dbReference type="EMBL" id="JAOTJD010000007">
    <property type="protein sequence ID" value="MFD3263387.1"/>
    <property type="molecule type" value="Genomic_DNA"/>
</dbReference>
<reference evidence="2 3" key="1">
    <citation type="submission" date="2022-09" db="EMBL/GenBank/DDBJ databases">
        <title>New species of Phenylobacterium.</title>
        <authorList>
            <person name="Mieszkin S."/>
        </authorList>
    </citation>
    <scope>NUCLEOTIDE SEQUENCE [LARGE SCALE GENOMIC DNA]</scope>
    <source>
        <strain evidence="2 3">HK31-G</strain>
    </source>
</reference>
<dbReference type="CDD" id="cd07040">
    <property type="entry name" value="HP"/>
    <property type="match status" value="1"/>
</dbReference>
<dbReference type="InterPro" id="IPR013078">
    <property type="entry name" value="His_Pase_superF_clade-1"/>
</dbReference>
<keyword evidence="1" id="KW-0732">Signal</keyword>
<protein>
    <submittedName>
        <fullName evidence="2">Histidine phosphatase family protein</fullName>
    </submittedName>
</protein>
<name>A0ABW6CJZ4_9CAUL</name>
<dbReference type="SUPFAM" id="SSF53254">
    <property type="entry name" value="Phosphoglycerate mutase-like"/>
    <property type="match status" value="1"/>
</dbReference>
<gene>
    <name evidence="2" type="ORF">OCL97_05315</name>
</gene>